<dbReference type="AlphaFoldDB" id="A0A5C1A2S0"/>
<keyword evidence="4" id="KW-0732">Signal</keyword>
<dbReference type="OrthoDB" id="226265at2"/>
<feature type="domain" description="Cytochrome C Planctomycete-type" evidence="5">
    <location>
        <begin position="39"/>
        <end position="96"/>
    </location>
</feature>
<keyword evidence="2" id="KW-0677">Repeat</keyword>
<protein>
    <submittedName>
        <fullName evidence="6">WD-40 repeat protein</fullName>
    </submittedName>
</protein>
<evidence type="ECO:0000256" key="1">
    <source>
        <dbReference type="ARBA" id="ARBA00022574"/>
    </source>
</evidence>
<dbReference type="EMBL" id="CP042425">
    <property type="protein sequence ID" value="QEL13419.1"/>
    <property type="molecule type" value="Genomic_DNA"/>
</dbReference>
<feature type="signal peptide" evidence="4">
    <location>
        <begin position="1"/>
        <end position="17"/>
    </location>
</feature>
<dbReference type="PANTHER" id="PTHR19848:SF8">
    <property type="entry name" value="F-BOX AND WD REPEAT DOMAIN CONTAINING 7"/>
    <property type="match status" value="1"/>
</dbReference>
<feature type="repeat" description="WD" evidence="3">
    <location>
        <begin position="288"/>
        <end position="329"/>
    </location>
</feature>
<accession>A0A5C1A2S0</accession>
<reference evidence="7" key="1">
    <citation type="submission" date="2019-08" db="EMBL/GenBank/DDBJ databases">
        <title>Limnoglobus roseus gen. nov., sp. nov., a novel freshwater planctomycete with a giant genome from the family Gemmataceae.</title>
        <authorList>
            <person name="Kulichevskaya I.S."/>
            <person name="Naumoff D.G."/>
            <person name="Miroshnikov K."/>
            <person name="Ivanova A."/>
            <person name="Philippov D.A."/>
            <person name="Hakobyan A."/>
            <person name="Rijpstra I.C."/>
            <person name="Sinninghe Damste J.S."/>
            <person name="Liesack W."/>
            <person name="Dedysh S.N."/>
        </authorList>
    </citation>
    <scope>NUCLEOTIDE SEQUENCE [LARGE SCALE GENOMIC DNA]</scope>
    <source>
        <strain evidence="7">PX52</strain>
    </source>
</reference>
<dbReference type="PROSITE" id="PS50294">
    <property type="entry name" value="WD_REPEATS_REGION"/>
    <property type="match status" value="2"/>
</dbReference>
<dbReference type="PROSITE" id="PS00678">
    <property type="entry name" value="WD_REPEATS_1"/>
    <property type="match status" value="1"/>
</dbReference>
<dbReference type="InterPro" id="IPR036322">
    <property type="entry name" value="WD40_repeat_dom_sf"/>
</dbReference>
<evidence type="ECO:0000256" key="4">
    <source>
        <dbReference type="SAM" id="SignalP"/>
    </source>
</evidence>
<name>A0A5C1A2S0_9BACT</name>
<dbReference type="SUPFAM" id="SSF50978">
    <property type="entry name" value="WD40 repeat-like"/>
    <property type="match status" value="1"/>
</dbReference>
<dbReference type="KEGG" id="lrs:PX52LOC_00274"/>
<feature type="repeat" description="WD" evidence="3">
    <location>
        <begin position="330"/>
        <end position="371"/>
    </location>
</feature>
<evidence type="ECO:0000259" key="5">
    <source>
        <dbReference type="Pfam" id="PF07635"/>
    </source>
</evidence>
<keyword evidence="7" id="KW-1185">Reference proteome</keyword>
<evidence type="ECO:0000313" key="7">
    <source>
        <dbReference type="Proteomes" id="UP000324974"/>
    </source>
</evidence>
<dbReference type="GO" id="GO:0020037">
    <property type="term" value="F:heme binding"/>
    <property type="evidence" value="ECO:0007669"/>
    <property type="project" value="InterPro"/>
</dbReference>
<dbReference type="PANTHER" id="PTHR19848">
    <property type="entry name" value="WD40 REPEAT PROTEIN"/>
    <property type="match status" value="1"/>
</dbReference>
<dbReference type="InterPro" id="IPR015943">
    <property type="entry name" value="WD40/YVTN_repeat-like_dom_sf"/>
</dbReference>
<dbReference type="CDD" id="cd00200">
    <property type="entry name" value="WD40"/>
    <property type="match status" value="1"/>
</dbReference>
<dbReference type="SUPFAM" id="SSF46626">
    <property type="entry name" value="Cytochrome c"/>
    <property type="match status" value="1"/>
</dbReference>
<sequence>MLRSLALLLILPAIATAQAPKADAVTYKDHVQPILRKYCLNCHNADKSSSDLDVSTYAKLIAGGASGEAVKAGSPAQSLLYKVVNHEVEPKMPPKGGKMPDADLAVLKKWIEGGAPETAVGAAKAASRKVDLDPVALTQGKPTGPPPMPVNWASTTLAKTSRPHPVTAIAASPWAPLIAVAGHERVLLYNSDTLKLAGTLAFPERIPHVLKFSRDGKWLLAAGGRGASSGKVVIWGVTTGKRVTEIGDEADVVLAADVSPNHKLVALGGPGKLVKIFDTATGEMKHKIKKHTDWVTALEFSPDGTMLASGDRNGGAFVWEAETGGIVFTLGDHKDAVTDLNWRADSVMLASASEDGKVILWAAEDGFPARSITAQADSKATGAARNKPVGVLSVNYARNGNFLTCGRDNTARVWNPSGNQLAKFDGFPDVPTKVAFSHDGAKAFVGDFTGTVRVWKLPDNKPIGELTTNPD</sequence>
<dbReference type="InterPro" id="IPR001680">
    <property type="entry name" value="WD40_rpt"/>
</dbReference>
<dbReference type="InterPro" id="IPR019775">
    <property type="entry name" value="WD40_repeat_CS"/>
</dbReference>
<evidence type="ECO:0000256" key="3">
    <source>
        <dbReference type="PROSITE-ProRule" id="PRU00221"/>
    </source>
</evidence>
<keyword evidence="1 3" id="KW-0853">WD repeat</keyword>
<organism evidence="6 7">
    <name type="scientific">Limnoglobus roseus</name>
    <dbReference type="NCBI Taxonomy" id="2598579"/>
    <lineage>
        <taxon>Bacteria</taxon>
        <taxon>Pseudomonadati</taxon>
        <taxon>Planctomycetota</taxon>
        <taxon>Planctomycetia</taxon>
        <taxon>Gemmatales</taxon>
        <taxon>Gemmataceae</taxon>
        <taxon>Limnoglobus</taxon>
    </lineage>
</organism>
<proteinExistence type="predicted"/>
<dbReference type="Pfam" id="PF00400">
    <property type="entry name" value="WD40"/>
    <property type="match status" value="4"/>
</dbReference>
<feature type="chain" id="PRO_5022757363" evidence="4">
    <location>
        <begin position="18"/>
        <end position="471"/>
    </location>
</feature>
<evidence type="ECO:0000313" key="6">
    <source>
        <dbReference type="EMBL" id="QEL13419.1"/>
    </source>
</evidence>
<dbReference type="Proteomes" id="UP000324974">
    <property type="component" value="Chromosome"/>
</dbReference>
<dbReference type="InterPro" id="IPR011429">
    <property type="entry name" value="Cyt_c_Planctomycete-type"/>
</dbReference>
<dbReference type="PROSITE" id="PS50082">
    <property type="entry name" value="WD_REPEATS_2"/>
    <property type="match status" value="2"/>
</dbReference>
<dbReference type="RefSeq" id="WP_149108394.1">
    <property type="nucleotide sequence ID" value="NZ_CP042425.1"/>
</dbReference>
<dbReference type="InterPro" id="IPR036909">
    <property type="entry name" value="Cyt_c-like_dom_sf"/>
</dbReference>
<dbReference type="Gene3D" id="2.130.10.10">
    <property type="entry name" value="YVTN repeat-like/Quinoprotein amine dehydrogenase"/>
    <property type="match status" value="2"/>
</dbReference>
<dbReference type="GO" id="GO:0009055">
    <property type="term" value="F:electron transfer activity"/>
    <property type="evidence" value="ECO:0007669"/>
    <property type="project" value="InterPro"/>
</dbReference>
<gene>
    <name evidence="6" type="ORF">PX52LOC_00274</name>
</gene>
<dbReference type="Pfam" id="PF07635">
    <property type="entry name" value="PSCyt1"/>
    <property type="match status" value="1"/>
</dbReference>
<dbReference type="SMART" id="SM00320">
    <property type="entry name" value="WD40"/>
    <property type="match status" value="7"/>
</dbReference>
<evidence type="ECO:0000256" key="2">
    <source>
        <dbReference type="ARBA" id="ARBA00022737"/>
    </source>
</evidence>